<reference evidence="2" key="1">
    <citation type="submission" date="2019-08" db="EMBL/GenBank/DDBJ databases">
        <authorList>
            <person name="Kucharzyk K."/>
            <person name="Murdoch R.W."/>
            <person name="Higgins S."/>
            <person name="Loffler F."/>
        </authorList>
    </citation>
    <scope>NUCLEOTIDE SEQUENCE</scope>
</reference>
<dbReference type="Pfam" id="PF00977">
    <property type="entry name" value="His_biosynth"/>
    <property type="match status" value="1"/>
</dbReference>
<accession>A0A645HD67</accession>
<evidence type="ECO:0000256" key="1">
    <source>
        <dbReference type="ARBA" id="ARBA00009667"/>
    </source>
</evidence>
<sequence length="125" mass="13599">MLDLSCRRRPDGKYYIVTDRWQKFTSTAIHEKTLAFFADFACEFLVHAVDVEGRQAGIDTELLALLSAECPIPAVYAGGITGFGDIGEIERAGQGRIAYTIGSALDIFGGKLSYSEVVAYAAGRR</sequence>
<dbReference type="InterPro" id="IPR044524">
    <property type="entry name" value="Isoase_HisA-like"/>
</dbReference>
<dbReference type="GO" id="GO:0000105">
    <property type="term" value="P:L-histidine biosynthetic process"/>
    <property type="evidence" value="ECO:0007669"/>
    <property type="project" value="InterPro"/>
</dbReference>
<proteinExistence type="inferred from homology"/>
<evidence type="ECO:0000313" key="2">
    <source>
        <dbReference type="EMBL" id="MPN36978.1"/>
    </source>
</evidence>
<dbReference type="SUPFAM" id="SSF51366">
    <property type="entry name" value="Ribulose-phoshate binding barrel"/>
    <property type="match status" value="1"/>
</dbReference>
<dbReference type="GO" id="GO:0005737">
    <property type="term" value="C:cytoplasm"/>
    <property type="evidence" value="ECO:0007669"/>
    <property type="project" value="TreeGrafter"/>
</dbReference>
<dbReference type="Gene3D" id="3.20.20.70">
    <property type="entry name" value="Aldolase class I"/>
    <property type="match status" value="1"/>
</dbReference>
<dbReference type="PANTHER" id="PTHR43090">
    <property type="entry name" value="1-(5-PHOSPHORIBOSYL)-5-[(5-PHOSPHORIBOSYLAMINO)METHYLIDENEAMINO] IMIDAZOLE-4-CARBOXAMIDE ISOMERASE"/>
    <property type="match status" value="1"/>
</dbReference>
<dbReference type="AlphaFoldDB" id="A0A645HD67"/>
<dbReference type="PANTHER" id="PTHR43090:SF2">
    <property type="entry name" value="1-(5-PHOSPHORIBOSYL)-5-[(5-PHOSPHORIBOSYLAMINO)METHYLIDENEAMINO] IMIDAZOLE-4-CARBOXAMIDE ISOMERASE"/>
    <property type="match status" value="1"/>
</dbReference>
<name>A0A645HD67_9ZZZZ</name>
<comment type="caution">
    <text evidence="2">The sequence shown here is derived from an EMBL/GenBank/DDBJ whole genome shotgun (WGS) entry which is preliminary data.</text>
</comment>
<evidence type="ECO:0008006" key="3">
    <source>
        <dbReference type="Google" id="ProtNLM"/>
    </source>
</evidence>
<organism evidence="2">
    <name type="scientific">bioreactor metagenome</name>
    <dbReference type="NCBI Taxonomy" id="1076179"/>
    <lineage>
        <taxon>unclassified sequences</taxon>
        <taxon>metagenomes</taxon>
        <taxon>ecological metagenomes</taxon>
    </lineage>
</organism>
<dbReference type="GO" id="GO:0003949">
    <property type="term" value="F:1-(5-phosphoribosyl)-5-[(5-phosphoribosylamino)methylideneamino]imidazole-4-carboxamide isomerase activity"/>
    <property type="evidence" value="ECO:0007669"/>
    <property type="project" value="InterPro"/>
</dbReference>
<dbReference type="InterPro" id="IPR011060">
    <property type="entry name" value="RibuloseP-bd_barrel"/>
</dbReference>
<dbReference type="InterPro" id="IPR013785">
    <property type="entry name" value="Aldolase_TIM"/>
</dbReference>
<gene>
    <name evidence="2" type="ORF">SDC9_184490</name>
</gene>
<dbReference type="InterPro" id="IPR006062">
    <property type="entry name" value="His_biosynth"/>
</dbReference>
<dbReference type="GO" id="GO:0000162">
    <property type="term" value="P:L-tryptophan biosynthetic process"/>
    <property type="evidence" value="ECO:0007669"/>
    <property type="project" value="TreeGrafter"/>
</dbReference>
<protein>
    <recommendedName>
        <fullName evidence="3">Phosphoribosylformimino-5-aminoimidazole carboxamide ribotide isomerase</fullName>
    </recommendedName>
</protein>
<comment type="similarity">
    <text evidence="1">Belongs to the HisA/HisF family.</text>
</comment>
<dbReference type="EMBL" id="VSSQ01091415">
    <property type="protein sequence ID" value="MPN36978.1"/>
    <property type="molecule type" value="Genomic_DNA"/>
</dbReference>